<sequence>MADAGFFKLLVPESLGGAEMQPLVFFEIIRIFAQADASTAWCINQNNIFATDAARMPAETARKLWADRYCVVTNGPPFEGTKAIQTEGGYLLSGHWDFSSGSSYSTWLAARSPVEGEAGAPRMFLIPKADAMMLDTWHVNGLRGTASFSFELDNIFVEESHTYFESQVPRDDGFLFIIPKIPLFALGFATISVALARACLDDAIKLAARKAQRDVSDAMVNRSTVHRQIGEAESSLRAADTYLRGSASDLWNSVCESRQLDMAQRIDVRMASTYAIR</sequence>
<dbReference type="Pfam" id="PF08028">
    <property type="entry name" value="Acyl-CoA_dh_2"/>
    <property type="match status" value="1"/>
</dbReference>
<dbReference type="GO" id="GO:0016627">
    <property type="term" value="F:oxidoreductase activity, acting on the CH-CH group of donors"/>
    <property type="evidence" value="ECO:0007669"/>
    <property type="project" value="InterPro"/>
</dbReference>
<evidence type="ECO:0000256" key="1">
    <source>
        <dbReference type="ARBA" id="ARBA00023002"/>
    </source>
</evidence>
<keyword evidence="1" id="KW-0560">Oxidoreductase</keyword>
<dbReference type="InterPro" id="IPR009100">
    <property type="entry name" value="AcylCoA_DH/oxidase_NM_dom_sf"/>
</dbReference>
<dbReference type="SUPFAM" id="SSF47203">
    <property type="entry name" value="Acyl-CoA dehydrogenase C-terminal domain-like"/>
    <property type="match status" value="1"/>
</dbReference>
<protein>
    <recommendedName>
        <fullName evidence="2">Acyl-CoA dehydrogenase C-terminal domain-containing protein</fullName>
    </recommendedName>
</protein>
<accession>A0A382WHF9</accession>
<organism evidence="3">
    <name type="scientific">marine metagenome</name>
    <dbReference type="NCBI Taxonomy" id="408172"/>
    <lineage>
        <taxon>unclassified sequences</taxon>
        <taxon>metagenomes</taxon>
        <taxon>ecological metagenomes</taxon>
    </lineage>
</organism>
<dbReference type="SUPFAM" id="SSF56645">
    <property type="entry name" value="Acyl-CoA dehydrogenase NM domain-like"/>
    <property type="match status" value="1"/>
</dbReference>
<dbReference type="Gene3D" id="1.10.540.10">
    <property type="entry name" value="Acyl-CoA dehydrogenase/oxidase, N-terminal domain"/>
    <property type="match status" value="1"/>
</dbReference>
<dbReference type="InterPro" id="IPR046373">
    <property type="entry name" value="Acyl-CoA_Oxase/DH_mid-dom_sf"/>
</dbReference>
<evidence type="ECO:0000313" key="3">
    <source>
        <dbReference type="EMBL" id="SVD58054.1"/>
    </source>
</evidence>
<gene>
    <name evidence="3" type="ORF">METZ01_LOCUS410908</name>
</gene>
<dbReference type="Gene3D" id="1.20.140.10">
    <property type="entry name" value="Butyryl-CoA Dehydrogenase, subunit A, domain 3"/>
    <property type="match status" value="1"/>
</dbReference>
<evidence type="ECO:0000259" key="2">
    <source>
        <dbReference type="Pfam" id="PF08028"/>
    </source>
</evidence>
<dbReference type="InterPro" id="IPR036250">
    <property type="entry name" value="AcylCo_DH-like_C"/>
</dbReference>
<dbReference type="InterPro" id="IPR037069">
    <property type="entry name" value="AcylCoA_DH/ox_N_sf"/>
</dbReference>
<name>A0A382WHF9_9ZZZZ</name>
<dbReference type="InterPro" id="IPR013107">
    <property type="entry name" value="Acyl-CoA_DH_C"/>
</dbReference>
<dbReference type="EMBL" id="UINC01159774">
    <property type="protein sequence ID" value="SVD58054.1"/>
    <property type="molecule type" value="Genomic_DNA"/>
</dbReference>
<dbReference type="AlphaFoldDB" id="A0A382WHF9"/>
<feature type="non-terminal residue" evidence="3">
    <location>
        <position position="277"/>
    </location>
</feature>
<proteinExistence type="predicted"/>
<reference evidence="3" key="1">
    <citation type="submission" date="2018-05" db="EMBL/GenBank/DDBJ databases">
        <authorList>
            <person name="Lanie J.A."/>
            <person name="Ng W.-L."/>
            <person name="Kazmierczak K.M."/>
            <person name="Andrzejewski T.M."/>
            <person name="Davidsen T.M."/>
            <person name="Wayne K.J."/>
            <person name="Tettelin H."/>
            <person name="Glass J.I."/>
            <person name="Rusch D."/>
            <person name="Podicherti R."/>
            <person name="Tsui H.-C.T."/>
            <person name="Winkler M.E."/>
        </authorList>
    </citation>
    <scope>NUCLEOTIDE SEQUENCE</scope>
</reference>
<dbReference type="Gene3D" id="2.40.110.10">
    <property type="entry name" value="Butyryl-CoA Dehydrogenase, subunit A, domain 2"/>
    <property type="match status" value="1"/>
</dbReference>
<dbReference type="GO" id="GO:0050660">
    <property type="term" value="F:flavin adenine dinucleotide binding"/>
    <property type="evidence" value="ECO:0007669"/>
    <property type="project" value="InterPro"/>
</dbReference>
<feature type="domain" description="Acyl-CoA dehydrogenase C-terminal" evidence="2">
    <location>
        <begin position="187"/>
        <end position="276"/>
    </location>
</feature>